<sequence length="599" mass="69587">MDIMKPRISSEIPLGEDWIYEMKYDGFRCVFTWSADGTITLVSRNNTDLTLNFPEITSFCKKFYPSIKSSLPLTFDGELVICNTDYQSNFSLLQKRGRLKNQETIQSAARVRPATFIVFDLLVLRGNSYKAQKLYVRKKALEAIFRKLTGSRIRLIESFRSDELITTIMFDQKAEGIVAKRRTSTYQIGKRHHDWYKIKNWREIQGFLTAYDMSNDYFDIGVFHHEQIRTIGKCKHGLDGESFQTVKQLFMANGKKQGKRYLLPPVICASIHTLDLYKEELREPEFADLLPQRKPEECTFANLELDLAMFPKTIDLTNTKKMLWPTANFSKGDLLLFMREISPYMLPFLQNRELTVIRCPDGIEKEHFFQKHLPDYAPDFITSVPSGDERTFVCDRLDALIWFANHGAVEYHIPFQHVRSAVPAEIAFDLDPPDREHFHLAIRAAKLIKSLLDDLDLISFVKTSGNKGLQIHIPLRPGSMTYEETATFTKAIAVTIENTYPKYFTTERMKKKRKGRLYIDYVQHGKDKTLIAPYSPRMTTEGTVATPLFWEEVNEELYPTLFTIDNVMERVQQLGCPFDNYFETAMIQKLYKVLNLVRD</sequence>
<dbReference type="InterPro" id="IPR016059">
    <property type="entry name" value="DNA_ligase_ATP-dep_CS"/>
</dbReference>
<dbReference type="Pfam" id="PF21686">
    <property type="entry name" value="LigD_Prim-Pol"/>
    <property type="match status" value="1"/>
</dbReference>
<keyword evidence="4" id="KW-0436">Ligase</keyword>
<dbReference type="PANTHER" id="PTHR42705:SF2">
    <property type="entry name" value="BIFUNCTIONAL NON-HOMOLOGOUS END JOINING PROTEIN LIGD"/>
    <property type="match status" value="1"/>
</dbReference>
<dbReference type="Pfam" id="PF01068">
    <property type="entry name" value="DNA_ligase_A_M"/>
    <property type="match status" value="1"/>
</dbReference>
<evidence type="ECO:0000313" key="5">
    <source>
        <dbReference type="Proteomes" id="UP000285456"/>
    </source>
</evidence>
<dbReference type="OrthoDB" id="9802472at2"/>
<dbReference type="Gene3D" id="3.30.470.30">
    <property type="entry name" value="DNA ligase/mRNA capping enzyme"/>
    <property type="match status" value="1"/>
</dbReference>
<dbReference type="PANTHER" id="PTHR42705">
    <property type="entry name" value="BIFUNCTIONAL NON-HOMOLOGOUS END JOINING PROTEIN LIGD"/>
    <property type="match status" value="1"/>
</dbReference>
<dbReference type="InterPro" id="IPR014143">
    <property type="entry name" value="NHEJ_ligase_prk"/>
</dbReference>
<reference evidence="4 5" key="1">
    <citation type="journal article" date="2007" name="Int. J. Syst. Evol. Microbiol.">
        <title>Oceanobacillus profundus sp. nov., isolated from a deep-sea sediment core.</title>
        <authorList>
            <person name="Kim Y.G."/>
            <person name="Choi D.H."/>
            <person name="Hyun S."/>
            <person name="Cho B.C."/>
        </authorList>
    </citation>
    <scope>NUCLEOTIDE SEQUENCE [LARGE SCALE GENOMIC DNA]</scope>
    <source>
        <strain evidence="4 5">DSM 18246</strain>
    </source>
</reference>
<dbReference type="Gene3D" id="3.90.920.10">
    <property type="entry name" value="DNA primase, PRIM domain"/>
    <property type="match status" value="1"/>
</dbReference>
<dbReference type="PROSITE" id="PS00333">
    <property type="entry name" value="DNA_LIGASE_A2"/>
    <property type="match status" value="1"/>
</dbReference>
<dbReference type="GO" id="GO:0003910">
    <property type="term" value="F:DNA ligase (ATP) activity"/>
    <property type="evidence" value="ECO:0007669"/>
    <property type="project" value="InterPro"/>
</dbReference>
<dbReference type="SUPFAM" id="SSF56091">
    <property type="entry name" value="DNA ligase/mRNA capping enzyme, catalytic domain"/>
    <property type="match status" value="1"/>
</dbReference>
<evidence type="ECO:0000256" key="2">
    <source>
        <dbReference type="ARBA" id="ARBA00049990"/>
    </source>
</evidence>
<dbReference type="EMBL" id="QWEH01000008">
    <property type="protein sequence ID" value="RHW31657.1"/>
    <property type="molecule type" value="Genomic_DNA"/>
</dbReference>
<comment type="similarity">
    <text evidence="2">In the N-terminal section; belongs to the LigD polymerase family.</text>
</comment>
<dbReference type="NCBIfam" id="TIGR02776">
    <property type="entry name" value="NHEJ_ligase_prk"/>
    <property type="match status" value="1"/>
</dbReference>
<dbReference type="GO" id="GO:0006310">
    <property type="term" value="P:DNA recombination"/>
    <property type="evidence" value="ECO:0007669"/>
    <property type="project" value="InterPro"/>
</dbReference>
<organism evidence="4 5">
    <name type="scientific">Oceanobacillus profundus</name>
    <dbReference type="NCBI Taxonomy" id="372463"/>
    <lineage>
        <taxon>Bacteria</taxon>
        <taxon>Bacillati</taxon>
        <taxon>Bacillota</taxon>
        <taxon>Bacilli</taxon>
        <taxon>Bacillales</taxon>
        <taxon>Bacillaceae</taxon>
        <taxon>Oceanobacillus</taxon>
    </lineage>
</organism>
<dbReference type="NCBIfam" id="TIGR02778">
    <property type="entry name" value="ligD_pol"/>
    <property type="match status" value="1"/>
</dbReference>
<dbReference type="AlphaFoldDB" id="A0A417YG43"/>
<dbReference type="GO" id="GO:0006281">
    <property type="term" value="P:DNA repair"/>
    <property type="evidence" value="ECO:0007669"/>
    <property type="project" value="InterPro"/>
</dbReference>
<comment type="caution">
    <text evidence="4">The sequence shown here is derived from an EMBL/GenBank/DDBJ whole genome shotgun (WGS) entry which is preliminary data.</text>
</comment>
<dbReference type="CDD" id="cd07906">
    <property type="entry name" value="Adenylation_DNA_ligase_LigD_LigC"/>
    <property type="match status" value="1"/>
</dbReference>
<proteinExistence type="inferred from homology"/>
<dbReference type="GO" id="GO:0005524">
    <property type="term" value="F:ATP binding"/>
    <property type="evidence" value="ECO:0007669"/>
    <property type="project" value="InterPro"/>
</dbReference>
<dbReference type="PROSITE" id="PS50160">
    <property type="entry name" value="DNA_LIGASE_A3"/>
    <property type="match status" value="1"/>
</dbReference>
<protein>
    <submittedName>
        <fullName evidence="4">DNA ligase D</fullName>
    </submittedName>
</protein>
<dbReference type="InterPro" id="IPR014145">
    <property type="entry name" value="LigD_pol_dom"/>
</dbReference>
<evidence type="ECO:0000256" key="1">
    <source>
        <dbReference type="ARBA" id="ARBA00049981"/>
    </source>
</evidence>
<dbReference type="Proteomes" id="UP000285456">
    <property type="component" value="Unassembled WGS sequence"/>
</dbReference>
<dbReference type="NCBIfam" id="NF007211">
    <property type="entry name" value="PRK09633.1"/>
    <property type="match status" value="1"/>
</dbReference>
<feature type="domain" description="ATP-dependent DNA ligase family profile" evidence="3">
    <location>
        <begin position="116"/>
        <end position="258"/>
    </location>
</feature>
<dbReference type="InterPro" id="IPR012310">
    <property type="entry name" value="DNA_ligase_ATP-dep_cent"/>
</dbReference>
<evidence type="ECO:0000259" key="3">
    <source>
        <dbReference type="PROSITE" id="PS50160"/>
    </source>
</evidence>
<evidence type="ECO:0000313" key="4">
    <source>
        <dbReference type="EMBL" id="RHW31657.1"/>
    </source>
</evidence>
<keyword evidence="5" id="KW-1185">Reference proteome</keyword>
<dbReference type="RefSeq" id="WP_118889627.1">
    <property type="nucleotide sequence ID" value="NZ_JAUOPF010000013.1"/>
</dbReference>
<accession>A0A417YG43</accession>
<dbReference type="InterPro" id="IPR052171">
    <property type="entry name" value="NHEJ_LigD"/>
</dbReference>
<gene>
    <name evidence="4" type="ORF">D1B32_13125</name>
</gene>
<dbReference type="SUPFAM" id="SSF56747">
    <property type="entry name" value="Prim-pol domain"/>
    <property type="match status" value="1"/>
</dbReference>
<name>A0A417YG43_9BACI</name>
<comment type="similarity">
    <text evidence="1">In the C-terminal section; belongs to the ATP-dependent DNA ligase family.</text>
</comment>